<keyword evidence="3 5" id="KW-0687">Ribonucleoprotein</keyword>
<dbReference type="GO" id="GO:0006412">
    <property type="term" value="P:translation"/>
    <property type="evidence" value="ECO:0007669"/>
    <property type="project" value="UniProtKB-UniRule"/>
</dbReference>
<evidence type="ECO:0000256" key="4">
    <source>
        <dbReference type="ARBA" id="ARBA00035244"/>
    </source>
</evidence>
<keyword evidence="5" id="KW-0699">rRNA-binding</keyword>
<evidence type="ECO:0000256" key="5">
    <source>
        <dbReference type="HAMAP-Rule" id="MF_01328"/>
    </source>
</evidence>
<dbReference type="EMBL" id="MHRK01000038">
    <property type="protein sequence ID" value="OHA23289.1"/>
    <property type="molecule type" value="Genomic_DNA"/>
</dbReference>
<sequence length="220" mass="24023">MESKVYNQEGKEVGSVVLPESIFGAKWNLDMVHQTVTSMLGSRRNAVAHAKNRGEVSGGGKKPWRQKGTGRARHGSTRSPIWVGGGTTHGPRNDKNYSRKVNKTAASSTLASVLSKKFKDGEILMLNEIKLPEKKTKEAVSVLKAIAGIKGFESISKKKTNALYLSVPSISSDIKRTFRNIGNVDVVETRNINAADILGKKFIAFVAPEESFKILTARIK</sequence>
<evidence type="ECO:0000256" key="1">
    <source>
        <dbReference type="ARBA" id="ARBA00010528"/>
    </source>
</evidence>
<dbReference type="InterPro" id="IPR013005">
    <property type="entry name" value="Ribosomal_uL4-like"/>
</dbReference>
<comment type="subunit">
    <text evidence="5">Part of the 50S ribosomal subunit.</text>
</comment>
<organism evidence="7 8">
    <name type="scientific">Candidatus Taylorbacteria bacterium RIFCSPHIGHO2_02_FULL_43_32b</name>
    <dbReference type="NCBI Taxonomy" id="1802306"/>
    <lineage>
        <taxon>Bacteria</taxon>
        <taxon>Candidatus Tayloriibacteriota</taxon>
    </lineage>
</organism>
<keyword evidence="5" id="KW-0694">RNA-binding</keyword>
<feature type="region of interest" description="Disordered" evidence="6">
    <location>
        <begin position="48"/>
        <end position="98"/>
    </location>
</feature>
<dbReference type="AlphaFoldDB" id="A0A1G2MJE6"/>
<dbReference type="GO" id="GO:0019843">
    <property type="term" value="F:rRNA binding"/>
    <property type="evidence" value="ECO:0007669"/>
    <property type="project" value="UniProtKB-UniRule"/>
</dbReference>
<evidence type="ECO:0000256" key="3">
    <source>
        <dbReference type="ARBA" id="ARBA00023274"/>
    </source>
</evidence>
<dbReference type="InterPro" id="IPR002136">
    <property type="entry name" value="Ribosomal_uL4"/>
</dbReference>
<dbReference type="HAMAP" id="MF_01328_B">
    <property type="entry name" value="Ribosomal_uL4_B"/>
    <property type="match status" value="1"/>
</dbReference>
<dbReference type="Gene3D" id="3.40.1370.10">
    <property type="match status" value="1"/>
</dbReference>
<dbReference type="GO" id="GO:0005840">
    <property type="term" value="C:ribosome"/>
    <property type="evidence" value="ECO:0007669"/>
    <property type="project" value="UniProtKB-KW"/>
</dbReference>
<evidence type="ECO:0000256" key="2">
    <source>
        <dbReference type="ARBA" id="ARBA00022980"/>
    </source>
</evidence>
<dbReference type="PANTHER" id="PTHR10746">
    <property type="entry name" value="50S RIBOSOMAL PROTEIN L4"/>
    <property type="match status" value="1"/>
</dbReference>
<dbReference type="SUPFAM" id="SSF52166">
    <property type="entry name" value="Ribosomal protein L4"/>
    <property type="match status" value="1"/>
</dbReference>
<dbReference type="STRING" id="1802306.A3C72_04500"/>
<dbReference type="Pfam" id="PF00573">
    <property type="entry name" value="Ribosomal_L4"/>
    <property type="match status" value="1"/>
</dbReference>
<reference evidence="7 8" key="1">
    <citation type="journal article" date="2016" name="Nat. Commun.">
        <title>Thousands of microbial genomes shed light on interconnected biogeochemical processes in an aquifer system.</title>
        <authorList>
            <person name="Anantharaman K."/>
            <person name="Brown C.T."/>
            <person name="Hug L.A."/>
            <person name="Sharon I."/>
            <person name="Castelle C.J."/>
            <person name="Probst A.J."/>
            <person name="Thomas B.C."/>
            <person name="Singh A."/>
            <person name="Wilkins M.J."/>
            <person name="Karaoz U."/>
            <person name="Brodie E.L."/>
            <person name="Williams K.H."/>
            <person name="Hubbard S.S."/>
            <person name="Banfield J.F."/>
        </authorList>
    </citation>
    <scope>NUCLEOTIDE SEQUENCE [LARGE SCALE GENOMIC DNA]</scope>
</reference>
<dbReference type="NCBIfam" id="TIGR03953">
    <property type="entry name" value="rplD_bact"/>
    <property type="match status" value="1"/>
</dbReference>
<protein>
    <recommendedName>
        <fullName evidence="4 5">Large ribosomal subunit protein uL4</fullName>
    </recommendedName>
</protein>
<name>A0A1G2MJE6_9BACT</name>
<dbReference type="InterPro" id="IPR023574">
    <property type="entry name" value="Ribosomal_uL4_dom_sf"/>
</dbReference>
<comment type="function">
    <text evidence="5">Forms part of the polypeptide exit tunnel.</text>
</comment>
<evidence type="ECO:0000256" key="6">
    <source>
        <dbReference type="SAM" id="MobiDB-lite"/>
    </source>
</evidence>
<comment type="function">
    <text evidence="5">One of the primary rRNA binding proteins, this protein initially binds near the 5'-end of the 23S rRNA. It is important during the early stages of 50S assembly. It makes multiple contacts with different domains of the 23S rRNA in the assembled 50S subunit and ribosome.</text>
</comment>
<evidence type="ECO:0000313" key="7">
    <source>
        <dbReference type="EMBL" id="OHA23289.1"/>
    </source>
</evidence>
<keyword evidence="2 5" id="KW-0689">Ribosomal protein</keyword>
<dbReference type="Proteomes" id="UP000177130">
    <property type="component" value="Unassembled WGS sequence"/>
</dbReference>
<dbReference type="PANTHER" id="PTHR10746:SF6">
    <property type="entry name" value="LARGE RIBOSOMAL SUBUNIT PROTEIN UL4M"/>
    <property type="match status" value="1"/>
</dbReference>
<gene>
    <name evidence="5" type="primary">rplD</name>
    <name evidence="7" type="ORF">A3C72_04500</name>
</gene>
<proteinExistence type="inferred from homology"/>
<comment type="similarity">
    <text evidence="1 5">Belongs to the universal ribosomal protein uL4 family.</text>
</comment>
<accession>A0A1G2MJE6</accession>
<dbReference type="GO" id="GO:1990904">
    <property type="term" value="C:ribonucleoprotein complex"/>
    <property type="evidence" value="ECO:0007669"/>
    <property type="project" value="UniProtKB-KW"/>
</dbReference>
<evidence type="ECO:0000313" key="8">
    <source>
        <dbReference type="Proteomes" id="UP000177130"/>
    </source>
</evidence>
<comment type="caution">
    <text evidence="7">The sequence shown here is derived from an EMBL/GenBank/DDBJ whole genome shotgun (WGS) entry which is preliminary data.</text>
</comment>
<dbReference type="GO" id="GO:0003735">
    <property type="term" value="F:structural constituent of ribosome"/>
    <property type="evidence" value="ECO:0007669"/>
    <property type="project" value="InterPro"/>
</dbReference>
<feature type="compositionally biased region" description="Basic residues" evidence="6">
    <location>
        <begin position="62"/>
        <end position="76"/>
    </location>
</feature>